<accession>A0A9W9LN75</accession>
<dbReference type="FunFam" id="1.10.287.110:FF:000096">
    <property type="entry name" value="DnaJ domain protein"/>
    <property type="match status" value="1"/>
</dbReference>
<keyword evidence="4" id="KW-1185">Reference proteome</keyword>
<name>A0A9W9LN75_9EURO</name>
<gene>
    <name evidence="3" type="ORF">N7482_006133</name>
</gene>
<dbReference type="OrthoDB" id="10265645at2759"/>
<comment type="caution">
    <text evidence="3">The sequence shown here is derived from an EMBL/GenBank/DDBJ whole genome shotgun (WGS) entry which is preliminary data.</text>
</comment>
<dbReference type="PROSITE" id="PS50076">
    <property type="entry name" value="DNAJ_2"/>
    <property type="match status" value="1"/>
</dbReference>
<feature type="compositionally biased region" description="Low complexity" evidence="1">
    <location>
        <begin position="266"/>
        <end position="279"/>
    </location>
</feature>
<feature type="compositionally biased region" description="Polar residues" evidence="1">
    <location>
        <begin position="305"/>
        <end position="324"/>
    </location>
</feature>
<feature type="region of interest" description="Disordered" evidence="1">
    <location>
        <begin position="169"/>
        <end position="488"/>
    </location>
</feature>
<reference evidence="3" key="2">
    <citation type="journal article" date="2023" name="IMA Fungus">
        <title>Comparative genomic study of the Penicillium genus elucidates a diverse pangenome and 15 lateral gene transfer events.</title>
        <authorList>
            <person name="Petersen C."/>
            <person name="Sorensen T."/>
            <person name="Nielsen M.R."/>
            <person name="Sondergaard T.E."/>
            <person name="Sorensen J.L."/>
            <person name="Fitzpatrick D.A."/>
            <person name="Frisvad J.C."/>
            <person name="Nielsen K.L."/>
        </authorList>
    </citation>
    <scope>NUCLEOTIDE SEQUENCE</scope>
    <source>
        <strain evidence="3">IBT 26290</strain>
    </source>
</reference>
<feature type="compositionally biased region" description="Low complexity" evidence="1">
    <location>
        <begin position="531"/>
        <end position="547"/>
    </location>
</feature>
<dbReference type="AlphaFoldDB" id="A0A9W9LN75"/>
<reference evidence="3" key="1">
    <citation type="submission" date="2022-11" db="EMBL/GenBank/DDBJ databases">
        <authorList>
            <person name="Petersen C."/>
        </authorList>
    </citation>
    <scope>NUCLEOTIDE SEQUENCE</scope>
    <source>
        <strain evidence="3">IBT 26290</strain>
    </source>
</reference>
<dbReference type="InterPro" id="IPR001623">
    <property type="entry name" value="DnaJ_domain"/>
</dbReference>
<evidence type="ECO:0000313" key="4">
    <source>
        <dbReference type="Proteomes" id="UP001149163"/>
    </source>
</evidence>
<feature type="compositionally biased region" description="Basic residues" evidence="1">
    <location>
        <begin position="376"/>
        <end position="386"/>
    </location>
</feature>
<dbReference type="EMBL" id="JAPQKN010000003">
    <property type="protein sequence ID" value="KAJ5167352.1"/>
    <property type="molecule type" value="Genomic_DNA"/>
</dbReference>
<dbReference type="RefSeq" id="XP_056543813.1">
    <property type="nucleotide sequence ID" value="XM_056688258.1"/>
</dbReference>
<dbReference type="InterPro" id="IPR050817">
    <property type="entry name" value="DjlA_DnaK_co-chaperone"/>
</dbReference>
<dbReference type="Gene3D" id="1.10.287.110">
    <property type="entry name" value="DnaJ domain"/>
    <property type="match status" value="1"/>
</dbReference>
<feature type="compositionally biased region" description="Acidic residues" evidence="1">
    <location>
        <begin position="656"/>
        <end position="666"/>
    </location>
</feature>
<dbReference type="PRINTS" id="PR00625">
    <property type="entry name" value="JDOMAIN"/>
</dbReference>
<feature type="compositionally biased region" description="Polar residues" evidence="1">
    <location>
        <begin position="181"/>
        <end position="191"/>
    </location>
</feature>
<evidence type="ECO:0000256" key="1">
    <source>
        <dbReference type="SAM" id="MobiDB-lite"/>
    </source>
</evidence>
<feature type="compositionally biased region" description="Basic residues" evidence="1">
    <location>
        <begin position="334"/>
        <end position="345"/>
    </location>
</feature>
<sequence length="944" mass="103917">MVKADVRRDYYADLGLQPSVEAEDIKKQFRKLDADLNNLALKYHPDRNPGREQEFIAKFQAIQAANEILSDPQQRLKYDTDRLRAGYGKVYGPPKTAPRKAQPSYPAAPPPKPQAPKFPFSNRPHAATNGPSAGAARYATHARAGPQQWQKPQDEAQTRADAFKGFHNMRGQNWRGFDPTSGGTPRQQNAPFGNPKPKSAFEYFKENVKTSPTAAANANSPKKRQGFAPGTAGGDEPMARNTSSYTNNRSERPSSMYFDSAPPPTAKKSAAPQSPPLAQEFERTSRSYATTGGEKTFFASPGLGRSSTTRTPSASFRASNTRTNPPSPDPAQPGRHRSASPKSRRDRSYSFSSTSSDLDDDTEEEVRRPNIFKPKAVPKSRLRPHQKFTDFYQEGDSSPGTGEEPSTRQDTQGQRPSPSAQRPRRTPRFSDYVDLTADSDENKGHNSDSATFAKGAYRPEPPVSTSRPTFTQYPTNPTPSARRGSSNLHKKFSAEDWREHLHTFDFLGATAKTQDSSDPLRKTGVSNTNVRGRTTTRTDSTQSSNSTGAFGLNNPFSHVPGGQPSEPPPQQEPTPFAQAKFSADEWSKQLHHMTWTTAEQPRQPGNTPPPRSPKKPLRPGAKVRSAPQPAKVASEAQEARANVNENSPPGPSEQEPINEEPMDIDEDLRPMPPQAAPVPRNVPAGGPRHTNYPDLSAHAAPAAPSAAQQKSQPPQHKEGSTSQSSVRSPLFDLGNFGNTAPFTSTNSGGIENLGDVHATLPFESRAKAQTTTKQDIRPRDLKLPNPPKRPWAPALVPIHLGSQQMVIPREKWNWYVSAMGTYMHDWNSFNRRMLLHFNARQDAVETGLAPGWISAVGDTARLKMNGVGEDGDDDNSRPRDDAELNELDDLEPGTGKGGFSAYLRGIEEDIQVRKHWEVACEMHRECILDLGRIREWIRNGGKVV</sequence>
<feature type="region of interest" description="Disordered" evidence="1">
    <location>
        <begin position="513"/>
        <end position="749"/>
    </location>
</feature>
<feature type="compositionally biased region" description="Pro residues" evidence="1">
    <location>
        <begin position="106"/>
        <end position="116"/>
    </location>
</feature>
<feature type="domain" description="J" evidence="2">
    <location>
        <begin position="9"/>
        <end position="82"/>
    </location>
</feature>
<dbReference type="PROSITE" id="PS00636">
    <property type="entry name" value="DNAJ_1"/>
    <property type="match status" value="1"/>
</dbReference>
<feature type="compositionally biased region" description="Polar residues" evidence="1">
    <location>
        <begin position="463"/>
        <end position="487"/>
    </location>
</feature>
<proteinExistence type="predicted"/>
<feature type="compositionally biased region" description="Low complexity" evidence="1">
    <location>
        <begin position="697"/>
        <end position="714"/>
    </location>
</feature>
<feature type="compositionally biased region" description="Polar residues" evidence="1">
    <location>
        <begin position="209"/>
        <end position="220"/>
    </location>
</feature>
<evidence type="ECO:0000259" key="2">
    <source>
        <dbReference type="PROSITE" id="PS50076"/>
    </source>
</evidence>
<evidence type="ECO:0000313" key="3">
    <source>
        <dbReference type="EMBL" id="KAJ5167352.1"/>
    </source>
</evidence>
<organism evidence="3 4">
    <name type="scientific">Penicillium canariense</name>
    <dbReference type="NCBI Taxonomy" id="189055"/>
    <lineage>
        <taxon>Eukaryota</taxon>
        <taxon>Fungi</taxon>
        <taxon>Dikarya</taxon>
        <taxon>Ascomycota</taxon>
        <taxon>Pezizomycotina</taxon>
        <taxon>Eurotiomycetes</taxon>
        <taxon>Eurotiomycetidae</taxon>
        <taxon>Eurotiales</taxon>
        <taxon>Aspergillaceae</taxon>
        <taxon>Penicillium</taxon>
    </lineage>
</organism>
<dbReference type="InterPro" id="IPR036869">
    <property type="entry name" value="J_dom_sf"/>
</dbReference>
<feature type="compositionally biased region" description="Polar residues" evidence="1">
    <location>
        <begin position="594"/>
        <end position="605"/>
    </location>
</feature>
<feature type="region of interest" description="Disordered" evidence="1">
    <location>
        <begin position="763"/>
        <end position="788"/>
    </location>
</feature>
<dbReference type="Pfam" id="PF00226">
    <property type="entry name" value="DnaJ"/>
    <property type="match status" value="1"/>
</dbReference>
<dbReference type="SMART" id="SM00271">
    <property type="entry name" value="DnaJ"/>
    <property type="match status" value="1"/>
</dbReference>
<dbReference type="CDD" id="cd06257">
    <property type="entry name" value="DnaJ"/>
    <property type="match status" value="1"/>
</dbReference>
<dbReference type="PANTHER" id="PTHR24074">
    <property type="entry name" value="CO-CHAPERONE PROTEIN DJLA"/>
    <property type="match status" value="1"/>
</dbReference>
<dbReference type="Proteomes" id="UP001149163">
    <property type="component" value="Unassembled WGS sequence"/>
</dbReference>
<feature type="region of interest" description="Disordered" evidence="1">
    <location>
        <begin position="864"/>
        <end position="896"/>
    </location>
</feature>
<feature type="region of interest" description="Disordered" evidence="1">
    <location>
        <begin position="86"/>
        <end position="157"/>
    </location>
</feature>
<dbReference type="SUPFAM" id="SSF46565">
    <property type="entry name" value="Chaperone J-domain"/>
    <property type="match status" value="1"/>
</dbReference>
<protein>
    <recommendedName>
        <fullName evidence="2">J domain-containing protein</fullName>
    </recommendedName>
</protein>
<feature type="compositionally biased region" description="Low complexity" evidence="1">
    <location>
        <begin position="133"/>
        <end position="145"/>
    </location>
</feature>
<dbReference type="GeneID" id="81427434"/>
<dbReference type="InterPro" id="IPR018253">
    <property type="entry name" value="DnaJ_domain_CS"/>
</dbReference>
<feature type="compositionally biased region" description="Polar residues" evidence="1">
    <location>
        <begin position="736"/>
        <end position="749"/>
    </location>
</feature>